<reference evidence="2" key="1">
    <citation type="journal article" date="2019" name="Int. J. Syst. Evol. Microbiol.">
        <title>The Global Catalogue of Microorganisms (GCM) 10K type strain sequencing project: providing services to taxonomists for standard genome sequencing and annotation.</title>
        <authorList>
            <consortium name="The Broad Institute Genomics Platform"/>
            <consortium name="The Broad Institute Genome Sequencing Center for Infectious Disease"/>
            <person name="Wu L."/>
            <person name="Ma J."/>
        </authorList>
    </citation>
    <scope>NUCLEOTIDE SEQUENCE [LARGE SCALE GENOMIC DNA]</scope>
    <source>
        <strain evidence="2">CGMCC 1.8957</strain>
    </source>
</reference>
<keyword evidence="2" id="KW-1185">Reference proteome</keyword>
<dbReference type="EMBL" id="BNAQ01000009">
    <property type="protein sequence ID" value="GHH25406.1"/>
    <property type="molecule type" value="Genomic_DNA"/>
</dbReference>
<proteinExistence type="predicted"/>
<gene>
    <name evidence="1" type="ORF">GCM10008023_38770</name>
</gene>
<protein>
    <submittedName>
        <fullName evidence="1">Uncharacterized protein</fullName>
    </submittedName>
</protein>
<comment type="caution">
    <text evidence="1">The sequence shown here is derived from an EMBL/GenBank/DDBJ whole genome shotgun (WGS) entry which is preliminary data.</text>
</comment>
<sequence>MNLAGSILENVKNAASSARRLRGHPVYKDTLTYWTELLQEARHARKDLEGPGLRALEAAIISLEAELAERVK</sequence>
<organism evidence="1 2">
    <name type="scientific">Sphingomonas glacialis</name>
    <dbReference type="NCBI Taxonomy" id="658225"/>
    <lineage>
        <taxon>Bacteria</taxon>
        <taxon>Pseudomonadati</taxon>
        <taxon>Pseudomonadota</taxon>
        <taxon>Alphaproteobacteria</taxon>
        <taxon>Sphingomonadales</taxon>
        <taxon>Sphingomonadaceae</taxon>
        <taxon>Sphingomonas</taxon>
    </lineage>
</organism>
<name>A0ABQ3LZE3_9SPHN</name>
<evidence type="ECO:0000313" key="1">
    <source>
        <dbReference type="EMBL" id="GHH25406.1"/>
    </source>
</evidence>
<evidence type="ECO:0000313" key="2">
    <source>
        <dbReference type="Proteomes" id="UP000652430"/>
    </source>
</evidence>
<accession>A0ABQ3LZE3</accession>
<dbReference type="Proteomes" id="UP000652430">
    <property type="component" value="Unassembled WGS sequence"/>
</dbReference>